<evidence type="ECO:0000313" key="1">
    <source>
        <dbReference type="Proteomes" id="UP000887574"/>
    </source>
</evidence>
<evidence type="ECO:0000313" key="2">
    <source>
        <dbReference type="WBParaSite" id="jg10550"/>
    </source>
</evidence>
<proteinExistence type="predicted"/>
<reference evidence="2" key="1">
    <citation type="submission" date="2022-11" db="UniProtKB">
        <authorList>
            <consortium name="WormBaseParasite"/>
        </authorList>
    </citation>
    <scope>IDENTIFICATION</scope>
</reference>
<protein>
    <submittedName>
        <fullName evidence="2">Uncharacterized protein</fullName>
    </submittedName>
</protein>
<dbReference type="WBParaSite" id="jg10550">
    <property type="protein sequence ID" value="jg10550"/>
    <property type="gene ID" value="jg10550"/>
</dbReference>
<keyword evidence="1" id="KW-1185">Reference proteome</keyword>
<dbReference type="AlphaFoldDB" id="A0A915CMH9"/>
<accession>A0A915CMH9</accession>
<dbReference type="Proteomes" id="UP000887574">
    <property type="component" value="Unplaced"/>
</dbReference>
<name>A0A915CMH9_9BILA</name>
<sequence>MQICNVRLGKRRDCRTELDLRIGAAFVFKPCTSKKHFANILDGVISYGSSNSLSGSPRAEKLLLIKSRPNLVSPTLDCGRTLTRPSKALSLSSSGSVVGKDLKNKFDFTRERVRLFDMDATRAIHELCKEASKSKSYS</sequence>
<organism evidence="1 2">
    <name type="scientific">Ditylenchus dipsaci</name>
    <dbReference type="NCBI Taxonomy" id="166011"/>
    <lineage>
        <taxon>Eukaryota</taxon>
        <taxon>Metazoa</taxon>
        <taxon>Ecdysozoa</taxon>
        <taxon>Nematoda</taxon>
        <taxon>Chromadorea</taxon>
        <taxon>Rhabditida</taxon>
        <taxon>Tylenchina</taxon>
        <taxon>Tylenchomorpha</taxon>
        <taxon>Sphaerularioidea</taxon>
        <taxon>Anguinidae</taxon>
        <taxon>Anguininae</taxon>
        <taxon>Ditylenchus</taxon>
    </lineage>
</organism>